<gene>
    <name evidence="1" type="ORF">AN396_05410</name>
</gene>
<protein>
    <submittedName>
        <fullName evidence="1">Uncharacterized protein</fullName>
    </submittedName>
</protein>
<reference evidence="1" key="1">
    <citation type="submission" date="2016-08" db="EMBL/GenBank/DDBJ databases">
        <authorList>
            <person name="Ngugi D.K."/>
            <person name="Miyake S."/>
            <person name="Stingl U."/>
        </authorList>
    </citation>
    <scope>NUCLEOTIDE SEQUENCE</scope>
    <source>
        <strain evidence="1">SCG-B11WGA-EpuloA1</strain>
    </source>
</reference>
<sequence>MVIYFSGTGNSYCVAKELAKKHNDKVVPLKHAVNDNSKHIIFVFPTYAVDIPPNVVEFIKNFEFKKNQKIMGVSVSGGNNGNCEHSFLKIIEARNLKVSKFKNIVMTDNSFSIMFGSKIKKIEVDLQTVALEFWTMKYNKRKAKYNMLYKLFYKFMFNPLGKKLLKKKVINDKCIGCKRCKKICPVNNIRIINGKAKIGNNCAECFGCIHWCPKQAIKISRTIKRADQYHNKNIKITEFNK</sequence>
<evidence type="ECO:0000313" key="1">
    <source>
        <dbReference type="EMBL" id="ONI40618.1"/>
    </source>
</evidence>
<comment type="caution">
    <text evidence="1">The sequence shown here is derived from an EMBL/GenBank/DDBJ whole genome shotgun (WGS) entry which is preliminary data.</text>
</comment>
<dbReference type="EMBL" id="LJDB01000047">
    <property type="protein sequence ID" value="ONI40618.1"/>
    <property type="molecule type" value="Genomic_DNA"/>
</dbReference>
<accession>A0ACC8XD49</accession>
<proteinExistence type="predicted"/>
<dbReference type="Proteomes" id="UP000188605">
    <property type="component" value="Unassembled WGS sequence"/>
</dbReference>
<keyword evidence="2" id="KW-1185">Reference proteome</keyword>
<name>A0ACC8XD49_9FIRM</name>
<organism evidence="1 2">
    <name type="scientific">Candidatus Epulonipiscium fishelsonii</name>
    <dbReference type="NCBI Taxonomy" id="77094"/>
    <lineage>
        <taxon>Bacteria</taxon>
        <taxon>Bacillati</taxon>
        <taxon>Bacillota</taxon>
        <taxon>Clostridia</taxon>
        <taxon>Lachnospirales</taxon>
        <taxon>Lachnospiraceae</taxon>
        <taxon>Candidatus Epulonipiscium</taxon>
    </lineage>
</organism>
<evidence type="ECO:0000313" key="2">
    <source>
        <dbReference type="Proteomes" id="UP000188605"/>
    </source>
</evidence>